<comment type="function">
    <text evidence="8 10 11">Involved in peptidoglycan biosynthesis. Transports lipid-linked peptidoglycan precursors from the inner to the outer leaflet of the cytoplasmic membrane.</text>
</comment>
<keyword evidence="10 11" id="KW-0961">Cell wall biogenesis/degradation</keyword>
<dbReference type="GO" id="GO:0008360">
    <property type="term" value="P:regulation of cell shape"/>
    <property type="evidence" value="ECO:0007669"/>
    <property type="project" value="UniProtKB-UniRule"/>
</dbReference>
<keyword evidence="4 10" id="KW-0133">Cell shape</keyword>
<feature type="transmembrane region" description="Helical" evidence="10">
    <location>
        <begin position="500"/>
        <end position="526"/>
    </location>
</feature>
<keyword evidence="10 11" id="KW-0813">Transport</keyword>
<dbReference type="NCBIfam" id="TIGR01695">
    <property type="entry name" value="murJ_mviN"/>
    <property type="match status" value="1"/>
</dbReference>
<evidence type="ECO:0000256" key="3">
    <source>
        <dbReference type="ARBA" id="ARBA00022692"/>
    </source>
</evidence>
<keyword evidence="3 10" id="KW-0812">Transmembrane</keyword>
<feature type="transmembrane region" description="Helical" evidence="10">
    <location>
        <begin position="429"/>
        <end position="448"/>
    </location>
</feature>
<comment type="subcellular location">
    <subcellularLocation>
        <location evidence="1 10">Cell membrane</location>
        <topology evidence="1 10">Multi-pass membrane protein</topology>
    </subcellularLocation>
</comment>
<evidence type="ECO:0000313" key="13">
    <source>
        <dbReference type="Proteomes" id="UP000011932"/>
    </source>
</evidence>
<dbReference type="UniPathway" id="UPA00219"/>
<dbReference type="Proteomes" id="UP000011932">
    <property type="component" value="Chromosome"/>
</dbReference>
<evidence type="ECO:0000256" key="10">
    <source>
        <dbReference type="HAMAP-Rule" id="MF_02078"/>
    </source>
</evidence>
<feature type="transmembrane region" description="Helical" evidence="10">
    <location>
        <begin position="335"/>
        <end position="359"/>
    </location>
</feature>
<feature type="transmembrane region" description="Helical" evidence="10">
    <location>
        <begin position="210"/>
        <end position="230"/>
    </location>
</feature>
<dbReference type="EMBL" id="CP003538">
    <property type="protein sequence ID" value="AGH97701.1"/>
    <property type="molecule type" value="Genomic_DNA"/>
</dbReference>
<keyword evidence="7 10" id="KW-0472">Membrane</keyword>
<evidence type="ECO:0000313" key="12">
    <source>
        <dbReference type="EMBL" id="AGH97701.1"/>
    </source>
</evidence>
<evidence type="ECO:0000256" key="1">
    <source>
        <dbReference type="ARBA" id="ARBA00004651"/>
    </source>
</evidence>
<evidence type="ECO:0000256" key="4">
    <source>
        <dbReference type="ARBA" id="ARBA00022960"/>
    </source>
</evidence>
<name>M4VI25_9BACT</name>
<dbReference type="GO" id="GO:0071555">
    <property type="term" value="P:cell wall organization"/>
    <property type="evidence" value="ECO:0007669"/>
    <property type="project" value="UniProtKB-UniRule"/>
</dbReference>
<keyword evidence="5 10" id="KW-0573">Peptidoglycan synthesis</keyword>
<keyword evidence="6 10" id="KW-1133">Transmembrane helix</keyword>
<evidence type="ECO:0000256" key="7">
    <source>
        <dbReference type="ARBA" id="ARBA00023136"/>
    </source>
</evidence>
<feature type="transmembrane region" description="Helical" evidence="10">
    <location>
        <begin position="112"/>
        <end position="136"/>
    </location>
</feature>
<feature type="transmembrane region" description="Helical" evidence="10">
    <location>
        <begin position="296"/>
        <end position="314"/>
    </location>
</feature>
<dbReference type="GO" id="GO:0009252">
    <property type="term" value="P:peptidoglycan biosynthetic process"/>
    <property type="evidence" value="ECO:0007669"/>
    <property type="project" value="UniProtKB-UniRule"/>
</dbReference>
<evidence type="ECO:0000256" key="8">
    <source>
        <dbReference type="ARBA" id="ARBA00060041"/>
    </source>
</evidence>
<dbReference type="PANTHER" id="PTHR47019:SF1">
    <property type="entry name" value="LIPID II FLIPPASE MURJ"/>
    <property type="match status" value="1"/>
</dbReference>
<feature type="transmembrane region" description="Helical" evidence="10">
    <location>
        <begin position="156"/>
        <end position="175"/>
    </location>
</feature>
<feature type="transmembrane region" description="Helical" evidence="10">
    <location>
        <begin position="182"/>
        <end position="204"/>
    </location>
</feature>
<dbReference type="PRINTS" id="PR01806">
    <property type="entry name" value="VIRFACTRMVIN"/>
</dbReference>
<evidence type="ECO:0000256" key="2">
    <source>
        <dbReference type="ARBA" id="ARBA00022475"/>
    </source>
</evidence>
<dbReference type="InterPro" id="IPR051050">
    <property type="entry name" value="Lipid_II_flippase_MurJ/MviN"/>
</dbReference>
<dbReference type="STRING" id="349215.A11S_879"/>
<protein>
    <recommendedName>
        <fullName evidence="10">Probable lipid II flippase MurJ</fullName>
    </recommendedName>
</protein>
<dbReference type="AlphaFoldDB" id="M4VI25"/>
<evidence type="ECO:0000256" key="11">
    <source>
        <dbReference type="PIRNR" id="PIRNR002869"/>
    </source>
</evidence>
<evidence type="ECO:0000256" key="5">
    <source>
        <dbReference type="ARBA" id="ARBA00022984"/>
    </source>
</evidence>
<dbReference type="GO" id="GO:0015648">
    <property type="term" value="F:lipid-linked peptidoglycan transporter activity"/>
    <property type="evidence" value="ECO:0007669"/>
    <property type="project" value="UniProtKB-UniRule"/>
</dbReference>
<dbReference type="PIRSF" id="PIRSF002869">
    <property type="entry name" value="MviN"/>
    <property type="match status" value="1"/>
</dbReference>
<accession>M4VI25</accession>
<feature type="transmembrane region" description="Helical" evidence="10">
    <location>
        <begin position="48"/>
        <end position="67"/>
    </location>
</feature>
<dbReference type="InterPro" id="IPR004268">
    <property type="entry name" value="MurJ"/>
</dbReference>
<dbReference type="GO" id="GO:0005886">
    <property type="term" value="C:plasma membrane"/>
    <property type="evidence" value="ECO:0007669"/>
    <property type="project" value="UniProtKB-SubCell"/>
</dbReference>
<dbReference type="KEGG" id="man:A11S_879"/>
<sequence length="553" mass="60629">MQARNLFVFPFLLPETRAILRRMKLIKAMATVGGLTGLSRLVGFVRDLMTAFFLGAGPLADAFFVALKLPNFFRHVTAEGAFSVSFVPLYSEALEKEGEDAANRFAGQAFSFMLAALSVFTVLIMAAMPWVIGLIAPGFTAGSEQYDLAVELSRITFPYLLLMSLAALVGGMLNAHHKFGPFAAASVFFNLCQIVAMLMADRFFQTVGHALSWGVCISGIVQLVWMWYFLRRNKIRLHIQRPRMTPELKQLFRLMGPGVLGAGIVHINLFADIIIASFLATGAISALYYADRLFQLPLGIVGIAVGTALLPMLTRALTANNTTEAKDLFNRSLEYCLFFTLPAAVALMVITDDIIRVLFERGAFGPEDTARTAPALACLSIGLPAYVVVKILSSAYWSRKDTKTPVKIAASMAIVNIGAALVLTRFLDVAGIALATGLAGWVQCYFLWRMQRGNEATQFDDRLKRAVPRIALAAGLMGIALAGMAYGLHPWLHDGTIHQIWALGVLVCGGGIVYFVAAHFTGVFRLSDMMKYFRRRNGKKKHVDEMAIEDTDQ</sequence>
<keyword evidence="2 10" id="KW-1003">Cell membrane</keyword>
<organism evidence="12 13">
    <name type="scientific">Micavibrio aeruginosavorus EPB</name>
    <dbReference type="NCBI Taxonomy" id="349215"/>
    <lineage>
        <taxon>Bacteria</taxon>
        <taxon>Pseudomonadati</taxon>
        <taxon>Bdellovibrionota</taxon>
        <taxon>Bdellovibrionia</taxon>
        <taxon>Bdellovibrionales</taxon>
        <taxon>Pseudobdellovibrionaceae</taxon>
        <taxon>Micavibrio</taxon>
    </lineage>
</organism>
<evidence type="ECO:0000256" key="9">
    <source>
        <dbReference type="ARBA" id="ARBA00061532"/>
    </source>
</evidence>
<dbReference type="HAMAP" id="MF_02078">
    <property type="entry name" value="MurJ_MviN"/>
    <property type="match status" value="1"/>
</dbReference>
<feature type="transmembrane region" description="Helical" evidence="10">
    <location>
        <begin position="251"/>
        <end position="284"/>
    </location>
</feature>
<reference evidence="12 13" key="1">
    <citation type="journal article" date="2013" name="ISME J.">
        <title>By their genes ye shall know them: genomic signatures of predatory bacteria.</title>
        <authorList>
            <person name="Pasternak Z."/>
            <person name="Pietrokovski S."/>
            <person name="Rotem O."/>
            <person name="Gophna U."/>
            <person name="Lurie-Weinberger M.N."/>
            <person name="Jurkevitch E."/>
        </authorList>
    </citation>
    <scope>NUCLEOTIDE SEQUENCE [LARGE SCALE GENOMIC DNA]</scope>
    <source>
        <strain evidence="12">EPB</strain>
    </source>
</reference>
<feature type="transmembrane region" description="Helical" evidence="10">
    <location>
        <begin position="469"/>
        <end position="488"/>
    </location>
</feature>
<proteinExistence type="inferred from homology"/>
<dbReference type="Pfam" id="PF03023">
    <property type="entry name" value="MurJ"/>
    <property type="match status" value="1"/>
</dbReference>
<dbReference type="PANTHER" id="PTHR47019">
    <property type="entry name" value="LIPID II FLIPPASE MURJ"/>
    <property type="match status" value="1"/>
</dbReference>
<gene>
    <name evidence="10" type="primary">murJ</name>
    <name evidence="12" type="ORF">A11S_879</name>
</gene>
<dbReference type="HOGENOM" id="CLU_006797_5_3_5"/>
<feature type="transmembrane region" description="Helical" evidence="10">
    <location>
        <begin position="371"/>
        <end position="392"/>
    </location>
</feature>
<comment type="similarity">
    <text evidence="9 10 11">Belongs to the MurJ/MviN family.</text>
</comment>
<dbReference type="GO" id="GO:0034204">
    <property type="term" value="P:lipid translocation"/>
    <property type="evidence" value="ECO:0007669"/>
    <property type="project" value="TreeGrafter"/>
</dbReference>
<comment type="pathway">
    <text evidence="10">Cell wall biogenesis; peptidoglycan biosynthesis.</text>
</comment>
<dbReference type="CDD" id="cd13123">
    <property type="entry name" value="MATE_MurJ_like"/>
    <property type="match status" value="1"/>
</dbReference>
<dbReference type="PATRIC" id="fig|349215.9.peg.850"/>
<feature type="transmembrane region" description="Helical" evidence="10">
    <location>
        <begin position="404"/>
        <end position="423"/>
    </location>
</feature>
<evidence type="ECO:0000256" key="6">
    <source>
        <dbReference type="ARBA" id="ARBA00022989"/>
    </source>
</evidence>